<dbReference type="Pfam" id="PF03466">
    <property type="entry name" value="LysR_substrate"/>
    <property type="match status" value="1"/>
</dbReference>
<evidence type="ECO:0000256" key="1">
    <source>
        <dbReference type="ARBA" id="ARBA00009437"/>
    </source>
</evidence>
<dbReference type="GO" id="GO:0003700">
    <property type="term" value="F:DNA-binding transcription factor activity"/>
    <property type="evidence" value="ECO:0007669"/>
    <property type="project" value="InterPro"/>
</dbReference>
<evidence type="ECO:0000256" key="3">
    <source>
        <dbReference type="ARBA" id="ARBA00023125"/>
    </source>
</evidence>
<dbReference type="PANTHER" id="PTHR30537">
    <property type="entry name" value="HTH-TYPE TRANSCRIPTIONAL REGULATOR"/>
    <property type="match status" value="1"/>
</dbReference>
<dbReference type="AlphaFoldDB" id="A0A0Q2Y2Q7"/>
<dbReference type="PROSITE" id="PS50931">
    <property type="entry name" value="HTH_LYSR"/>
    <property type="match status" value="1"/>
</dbReference>
<dbReference type="InterPro" id="IPR058163">
    <property type="entry name" value="LysR-type_TF_proteobact-type"/>
</dbReference>
<dbReference type="Proteomes" id="UP000051221">
    <property type="component" value="Unassembled WGS sequence"/>
</dbReference>
<dbReference type="SUPFAM" id="SSF53850">
    <property type="entry name" value="Periplasmic binding protein-like II"/>
    <property type="match status" value="1"/>
</dbReference>
<keyword evidence="3" id="KW-0238">DNA-binding</keyword>
<dbReference type="EMBL" id="LKHS01000004">
    <property type="protein sequence ID" value="KQH86988.1"/>
    <property type="molecule type" value="Genomic_DNA"/>
</dbReference>
<comment type="similarity">
    <text evidence="1">Belongs to the LysR transcriptional regulatory family.</text>
</comment>
<keyword evidence="2" id="KW-0805">Transcription regulation</keyword>
<dbReference type="Gene3D" id="3.40.190.290">
    <property type="match status" value="1"/>
</dbReference>
<organism evidence="6 7">
    <name type="scientific">Vibrio furnissii</name>
    <dbReference type="NCBI Taxonomy" id="29494"/>
    <lineage>
        <taxon>Bacteria</taxon>
        <taxon>Pseudomonadati</taxon>
        <taxon>Pseudomonadota</taxon>
        <taxon>Gammaproteobacteria</taxon>
        <taxon>Vibrionales</taxon>
        <taxon>Vibrionaceae</taxon>
        <taxon>Vibrio</taxon>
    </lineage>
</organism>
<dbReference type="PANTHER" id="PTHR30537:SF68">
    <property type="entry name" value="TRANSCRIPTIONAL REGULATOR-RELATED"/>
    <property type="match status" value="1"/>
</dbReference>
<dbReference type="GO" id="GO:0006351">
    <property type="term" value="P:DNA-templated transcription"/>
    <property type="evidence" value="ECO:0007669"/>
    <property type="project" value="TreeGrafter"/>
</dbReference>
<dbReference type="InterPro" id="IPR005119">
    <property type="entry name" value="LysR_subst-bd"/>
</dbReference>
<dbReference type="RefSeq" id="WP_055465415.1">
    <property type="nucleotide sequence ID" value="NZ_LKHS01000004.1"/>
</dbReference>
<dbReference type="InParanoid" id="A0A0Q2Y2Q7"/>
<keyword evidence="4" id="KW-0804">Transcription</keyword>
<gene>
    <name evidence="6" type="ORF">AMR76_04505</name>
</gene>
<evidence type="ECO:0000256" key="4">
    <source>
        <dbReference type="ARBA" id="ARBA00023163"/>
    </source>
</evidence>
<keyword evidence="7" id="KW-1185">Reference proteome</keyword>
<evidence type="ECO:0000256" key="2">
    <source>
        <dbReference type="ARBA" id="ARBA00023015"/>
    </source>
</evidence>
<dbReference type="InterPro" id="IPR036388">
    <property type="entry name" value="WH-like_DNA-bd_sf"/>
</dbReference>
<sequence length="303" mass="33751">MNSIFGNIDDLYLFFCVVEEGSLVSASKKLKLPVSTMSRRLSALESRLNLRLLEKQGRELVATQSGQQAFLAIRSGMENLESTFSQMLSESQDVTGSVKLAIPHNFYRAFVGRVVEEFVRQYPKVNVELALSQESVTPETNRDLLITFEIDHLEGMIARPLFQAHHGFFASPDYLATCGPVTTLDQLEALDWISVDRAQAVPVFSGDSFVRLIHIKPKLVVNDIQAIAGAVERGLGVASLPYRHVSPSMNIVQLLPDYHRSAKRAHLVYRDRKYQPRALTLLVEALLDAVSTREQGAPVVKGD</sequence>
<name>A0A0Q2Y2Q7_VIBFU</name>
<feature type="domain" description="HTH lysR-type" evidence="5">
    <location>
        <begin position="7"/>
        <end position="63"/>
    </location>
</feature>
<dbReference type="InterPro" id="IPR036390">
    <property type="entry name" value="WH_DNA-bd_sf"/>
</dbReference>
<accession>A0A0Q2Y2Q7</accession>
<dbReference type="GO" id="GO:0043565">
    <property type="term" value="F:sequence-specific DNA binding"/>
    <property type="evidence" value="ECO:0007669"/>
    <property type="project" value="TreeGrafter"/>
</dbReference>
<comment type="caution">
    <text evidence="6">The sequence shown here is derived from an EMBL/GenBank/DDBJ whole genome shotgun (WGS) entry which is preliminary data.</text>
</comment>
<dbReference type="Gene3D" id="1.10.10.10">
    <property type="entry name" value="Winged helix-like DNA-binding domain superfamily/Winged helix DNA-binding domain"/>
    <property type="match status" value="1"/>
</dbReference>
<evidence type="ECO:0000313" key="7">
    <source>
        <dbReference type="Proteomes" id="UP000051221"/>
    </source>
</evidence>
<evidence type="ECO:0000313" key="6">
    <source>
        <dbReference type="EMBL" id="KQH86988.1"/>
    </source>
</evidence>
<dbReference type="Pfam" id="PF00126">
    <property type="entry name" value="HTH_1"/>
    <property type="match status" value="1"/>
</dbReference>
<protein>
    <submittedName>
        <fullName evidence="6">Transcriptional regulator</fullName>
    </submittedName>
</protein>
<reference evidence="6 7" key="1">
    <citation type="submission" date="2015-08" db="EMBL/GenBank/DDBJ databases">
        <title>Antibacterial properties of a collection of Vibrionaceae strains.</title>
        <authorList>
            <person name="Giubergia S."/>
        </authorList>
    </citation>
    <scope>NUCLEOTIDE SEQUENCE [LARGE SCALE GENOMIC DNA]</scope>
    <source>
        <strain evidence="6 7">S0821</strain>
    </source>
</reference>
<evidence type="ECO:0000259" key="5">
    <source>
        <dbReference type="PROSITE" id="PS50931"/>
    </source>
</evidence>
<dbReference type="SUPFAM" id="SSF46785">
    <property type="entry name" value="Winged helix' DNA-binding domain"/>
    <property type="match status" value="1"/>
</dbReference>
<dbReference type="InterPro" id="IPR000847">
    <property type="entry name" value="LysR_HTH_N"/>
</dbReference>
<proteinExistence type="inferred from homology"/>